<comment type="similarity">
    <text evidence="1 6 7">Belongs to the universal ribosomal protein uL23 family.</text>
</comment>
<gene>
    <name evidence="6" type="primary">rplW</name>
    <name evidence="8" type="ORF">CEE37_08890</name>
</gene>
<dbReference type="Gene3D" id="3.30.70.330">
    <property type="match status" value="1"/>
</dbReference>
<sequence length="96" mass="11183">MLKDRPILKRPLLTEKSTKLQDTLNQVAFEVDRDANKLAIRKAVEERFEVKVTKVRTMQYRGKIKTMGRFSGPRSSWKKAIVTLAEGQKIEFFENV</sequence>
<keyword evidence="5 6" id="KW-0687">Ribonucleoprotein</keyword>
<dbReference type="PANTHER" id="PTHR11620">
    <property type="entry name" value="60S RIBOSOMAL PROTEIN L23A"/>
    <property type="match status" value="1"/>
</dbReference>
<dbReference type="GO" id="GO:0019843">
    <property type="term" value="F:rRNA binding"/>
    <property type="evidence" value="ECO:0007669"/>
    <property type="project" value="UniProtKB-UniRule"/>
</dbReference>
<dbReference type="InterPro" id="IPR012678">
    <property type="entry name" value="Ribosomal_uL23/eL15/eS24_sf"/>
</dbReference>
<dbReference type="HAMAP" id="MF_01369_B">
    <property type="entry name" value="Ribosomal_uL23_B"/>
    <property type="match status" value="1"/>
</dbReference>
<evidence type="ECO:0000256" key="1">
    <source>
        <dbReference type="ARBA" id="ARBA00006700"/>
    </source>
</evidence>
<dbReference type="GO" id="GO:1990904">
    <property type="term" value="C:ribonucleoprotein complex"/>
    <property type="evidence" value="ECO:0007669"/>
    <property type="project" value="UniProtKB-KW"/>
</dbReference>
<evidence type="ECO:0000313" key="8">
    <source>
        <dbReference type="EMBL" id="TKJ40426.1"/>
    </source>
</evidence>
<proteinExistence type="inferred from homology"/>
<dbReference type="GO" id="GO:0005840">
    <property type="term" value="C:ribosome"/>
    <property type="evidence" value="ECO:0007669"/>
    <property type="project" value="UniProtKB-KW"/>
</dbReference>
<reference evidence="8 9" key="1">
    <citation type="submission" date="2017-06" db="EMBL/GenBank/DDBJ databases">
        <title>Novel microbial phyla capable of carbon fixation and sulfur reduction in deep-sea sediments.</title>
        <authorList>
            <person name="Huang J."/>
            <person name="Baker B."/>
            <person name="Wang Y."/>
        </authorList>
    </citation>
    <scope>NUCLEOTIDE SEQUENCE [LARGE SCALE GENOMIC DNA]</scope>
    <source>
        <strain evidence="8">B3_LCP</strain>
    </source>
</reference>
<dbReference type="GO" id="GO:0006412">
    <property type="term" value="P:translation"/>
    <property type="evidence" value="ECO:0007669"/>
    <property type="project" value="UniProtKB-UniRule"/>
</dbReference>
<dbReference type="PROSITE" id="PS00050">
    <property type="entry name" value="RIBOSOMAL_L23"/>
    <property type="match status" value="1"/>
</dbReference>
<dbReference type="InterPro" id="IPR012677">
    <property type="entry name" value="Nucleotide-bd_a/b_plait_sf"/>
</dbReference>
<name>A0A532UZN8_UNCL8</name>
<keyword evidence="4 6" id="KW-0689">Ribosomal protein</keyword>
<comment type="caution">
    <text evidence="8">The sequence shown here is derived from an EMBL/GenBank/DDBJ whole genome shotgun (WGS) entry which is preliminary data.</text>
</comment>
<evidence type="ECO:0000256" key="2">
    <source>
        <dbReference type="ARBA" id="ARBA00022730"/>
    </source>
</evidence>
<evidence type="ECO:0000256" key="3">
    <source>
        <dbReference type="ARBA" id="ARBA00022884"/>
    </source>
</evidence>
<dbReference type="FunFam" id="3.30.70.330:FF:000001">
    <property type="entry name" value="50S ribosomal protein L23"/>
    <property type="match status" value="1"/>
</dbReference>
<accession>A0A532UZN8</accession>
<dbReference type="NCBIfam" id="NF004366">
    <property type="entry name" value="PRK05738.3-2"/>
    <property type="match status" value="1"/>
</dbReference>
<dbReference type="InterPro" id="IPR013025">
    <property type="entry name" value="Ribosomal_uL23-like"/>
</dbReference>
<dbReference type="InterPro" id="IPR001014">
    <property type="entry name" value="Ribosomal_uL23_CS"/>
</dbReference>
<keyword evidence="3 6" id="KW-0694">RNA-binding</keyword>
<dbReference type="SUPFAM" id="SSF54189">
    <property type="entry name" value="Ribosomal proteins S24e, L23 and L15e"/>
    <property type="match status" value="1"/>
</dbReference>
<dbReference type="GO" id="GO:0003735">
    <property type="term" value="F:structural constituent of ribosome"/>
    <property type="evidence" value="ECO:0007669"/>
    <property type="project" value="InterPro"/>
</dbReference>
<comment type="function">
    <text evidence="6">One of the early assembly proteins it binds 23S rRNA. One of the proteins that surrounds the polypeptide exit tunnel on the outside of the ribosome. Forms the main docking site for trigger factor binding to the ribosome.</text>
</comment>
<dbReference type="Proteomes" id="UP000319619">
    <property type="component" value="Unassembled WGS sequence"/>
</dbReference>
<dbReference type="EMBL" id="NJBN01000005">
    <property type="protein sequence ID" value="TKJ40426.1"/>
    <property type="molecule type" value="Genomic_DNA"/>
</dbReference>
<protein>
    <recommendedName>
        <fullName evidence="6">Large ribosomal subunit protein uL23</fullName>
    </recommendedName>
</protein>
<dbReference type="NCBIfam" id="NF004363">
    <property type="entry name" value="PRK05738.2-4"/>
    <property type="match status" value="1"/>
</dbReference>
<dbReference type="Pfam" id="PF00276">
    <property type="entry name" value="Ribosomal_L23"/>
    <property type="match status" value="1"/>
</dbReference>
<keyword evidence="2 6" id="KW-0699">rRNA-binding</keyword>
<evidence type="ECO:0000313" key="9">
    <source>
        <dbReference type="Proteomes" id="UP000319619"/>
    </source>
</evidence>
<dbReference type="AlphaFoldDB" id="A0A532UZN8"/>
<comment type="subunit">
    <text evidence="6">Part of the 50S ribosomal subunit. Contacts protein L29, and trigger factor when it is bound to the ribosome.</text>
</comment>
<dbReference type="NCBIfam" id="NF004359">
    <property type="entry name" value="PRK05738.1-3"/>
    <property type="match status" value="1"/>
</dbReference>
<organism evidence="8 9">
    <name type="scientific">candidate division LCP-89 bacterium B3_LCP</name>
    <dbReference type="NCBI Taxonomy" id="2012998"/>
    <lineage>
        <taxon>Bacteria</taxon>
        <taxon>Pseudomonadati</taxon>
        <taxon>Bacteria division LCP-89</taxon>
    </lineage>
</organism>
<evidence type="ECO:0000256" key="6">
    <source>
        <dbReference type="HAMAP-Rule" id="MF_01369"/>
    </source>
</evidence>
<evidence type="ECO:0000256" key="5">
    <source>
        <dbReference type="ARBA" id="ARBA00023274"/>
    </source>
</evidence>
<evidence type="ECO:0000256" key="4">
    <source>
        <dbReference type="ARBA" id="ARBA00022980"/>
    </source>
</evidence>
<evidence type="ECO:0000256" key="7">
    <source>
        <dbReference type="RuleBase" id="RU003934"/>
    </source>
</evidence>